<accession>A0A5E4YW50</accession>
<dbReference type="Proteomes" id="UP000366819">
    <property type="component" value="Unassembled WGS sequence"/>
</dbReference>
<evidence type="ECO:0000313" key="2">
    <source>
        <dbReference type="EMBL" id="VVE52545.1"/>
    </source>
</evidence>
<dbReference type="AlphaFoldDB" id="A0A5E4YW50"/>
<evidence type="ECO:0000313" key="3">
    <source>
        <dbReference type="Proteomes" id="UP000366819"/>
    </source>
</evidence>
<reference evidence="2 3" key="1">
    <citation type="submission" date="2019-08" db="EMBL/GenBank/DDBJ databases">
        <authorList>
            <person name="Peeters C."/>
        </authorList>
    </citation>
    <scope>NUCLEOTIDE SEQUENCE [LARGE SCALE GENOMIC DNA]</scope>
    <source>
        <strain evidence="2 3">LMG 31011</strain>
    </source>
</reference>
<keyword evidence="3" id="KW-1185">Reference proteome</keyword>
<organism evidence="2 3">
    <name type="scientific">Pandoraea aquatica</name>
    <dbReference type="NCBI Taxonomy" id="2508290"/>
    <lineage>
        <taxon>Bacteria</taxon>
        <taxon>Pseudomonadati</taxon>
        <taxon>Pseudomonadota</taxon>
        <taxon>Betaproteobacteria</taxon>
        <taxon>Burkholderiales</taxon>
        <taxon>Burkholderiaceae</taxon>
        <taxon>Pandoraea</taxon>
    </lineage>
</organism>
<proteinExistence type="predicted"/>
<evidence type="ECO:0000256" key="1">
    <source>
        <dbReference type="SAM" id="MobiDB-lite"/>
    </source>
</evidence>
<protein>
    <submittedName>
        <fullName evidence="2">Uncharacterized protein</fullName>
    </submittedName>
</protein>
<gene>
    <name evidence="2" type="ORF">PAQ31011_04804</name>
</gene>
<name>A0A5E4YW50_9BURK</name>
<feature type="region of interest" description="Disordered" evidence="1">
    <location>
        <begin position="130"/>
        <end position="151"/>
    </location>
</feature>
<sequence>MVAQSGPKAFEFTQIDLRFNRDSNGIASANVRLTNGETSVDYVYLNCGYPGDRIANNFSASEKPGDSEVIRCQQSVPRGPVLFMARAVDGRPLKFAGYSGGVISAMLAKTVVSETGWKIGLNWGPDTHSGYAVRRRPESSADTTGALRTAE</sequence>
<dbReference type="EMBL" id="CABPSN010000010">
    <property type="protein sequence ID" value="VVE52545.1"/>
    <property type="molecule type" value="Genomic_DNA"/>
</dbReference>